<proteinExistence type="predicted"/>
<keyword evidence="3" id="KW-1185">Reference proteome</keyword>
<dbReference type="AlphaFoldDB" id="A0A812ID70"/>
<dbReference type="OrthoDB" id="10450655at2759"/>
<feature type="chain" id="PRO_5032405197" evidence="1">
    <location>
        <begin position="19"/>
        <end position="331"/>
    </location>
</feature>
<dbReference type="Proteomes" id="UP000604046">
    <property type="component" value="Unassembled WGS sequence"/>
</dbReference>
<evidence type="ECO:0000313" key="2">
    <source>
        <dbReference type="EMBL" id="CAE7029180.1"/>
    </source>
</evidence>
<evidence type="ECO:0000256" key="1">
    <source>
        <dbReference type="SAM" id="SignalP"/>
    </source>
</evidence>
<comment type="caution">
    <text evidence="2">The sequence shown here is derived from an EMBL/GenBank/DDBJ whole genome shotgun (WGS) entry which is preliminary data.</text>
</comment>
<name>A0A812ID70_9DINO</name>
<feature type="signal peptide" evidence="1">
    <location>
        <begin position="1"/>
        <end position="18"/>
    </location>
</feature>
<organism evidence="2 3">
    <name type="scientific">Symbiodinium natans</name>
    <dbReference type="NCBI Taxonomy" id="878477"/>
    <lineage>
        <taxon>Eukaryota</taxon>
        <taxon>Sar</taxon>
        <taxon>Alveolata</taxon>
        <taxon>Dinophyceae</taxon>
        <taxon>Suessiales</taxon>
        <taxon>Symbiodiniaceae</taxon>
        <taxon>Symbiodinium</taxon>
    </lineage>
</organism>
<keyword evidence="1" id="KW-0732">Signal</keyword>
<evidence type="ECO:0000313" key="3">
    <source>
        <dbReference type="Proteomes" id="UP000604046"/>
    </source>
</evidence>
<dbReference type="EMBL" id="CAJNDS010000213">
    <property type="protein sequence ID" value="CAE7029180.1"/>
    <property type="molecule type" value="Genomic_DNA"/>
</dbReference>
<gene>
    <name evidence="2" type="ORF">SNAT2548_LOCUS3485</name>
</gene>
<sequence length="331" mass="35644">MAWILVFLFMSCVKAACAECRADECADHSGDATDLLQHVRHSKAKLSQTASELTTSTTTTTYHYDVCEELKAEYNISSLCIPKDEAVPRSSSSSTPRGKRGKSLPWVVEKAKAKAAWKVDVATAKAWWWCEKQWWCHNGPPTPPADCPISSSGSQLYSDRASFEAPLTVVLVDGYDNAAYFAGDNFDGANFDSFTDAAVSAIVGETQYETTGFDNNNLIPGQSSGDPLYCAGCNGSYRLSFQATSVGTGQGVWAAGFDIRGVQEGVFGTVAFVTYGDGSTGEFVLPERQDVFWGIIDCRRITSIHLGLSGGAPNTDNSVMRMAHDNLSIGA</sequence>
<reference evidence="2" key="1">
    <citation type="submission" date="2021-02" db="EMBL/GenBank/DDBJ databases">
        <authorList>
            <person name="Dougan E. K."/>
            <person name="Rhodes N."/>
            <person name="Thang M."/>
            <person name="Chan C."/>
        </authorList>
    </citation>
    <scope>NUCLEOTIDE SEQUENCE</scope>
</reference>
<protein>
    <submittedName>
        <fullName evidence="2">Uncharacterized protein</fullName>
    </submittedName>
</protein>
<accession>A0A812ID70</accession>